<dbReference type="CDD" id="cd04301">
    <property type="entry name" value="NAT_SF"/>
    <property type="match status" value="1"/>
</dbReference>
<organism evidence="6 7">
    <name type="scientific">Bifidobacterium thermacidophilum subsp. thermacidophilum</name>
    <dbReference type="NCBI Taxonomy" id="79262"/>
    <lineage>
        <taxon>Bacteria</taxon>
        <taxon>Bacillati</taxon>
        <taxon>Actinomycetota</taxon>
        <taxon>Actinomycetes</taxon>
        <taxon>Bifidobacteriales</taxon>
        <taxon>Bifidobacteriaceae</taxon>
        <taxon>Bifidobacterium</taxon>
    </lineage>
</organism>
<evidence type="ECO:0000313" key="6">
    <source>
        <dbReference type="EMBL" id="KFJ04013.1"/>
    </source>
</evidence>
<evidence type="ECO:0000256" key="4">
    <source>
        <dbReference type="ARBA" id="ARBA00023315"/>
    </source>
</evidence>
<dbReference type="InterPro" id="IPR000182">
    <property type="entry name" value="GNAT_dom"/>
</dbReference>
<keyword evidence="4 6" id="KW-0012">Acyltransferase</keyword>
<evidence type="ECO:0000313" key="7">
    <source>
        <dbReference type="Proteomes" id="UP000029003"/>
    </source>
</evidence>
<evidence type="ECO:0000256" key="2">
    <source>
        <dbReference type="ARBA" id="ARBA00022490"/>
    </source>
</evidence>
<evidence type="ECO:0000256" key="1">
    <source>
        <dbReference type="ARBA" id="ARBA00005395"/>
    </source>
</evidence>
<dbReference type="InterPro" id="IPR050680">
    <property type="entry name" value="YpeA/RimI_acetyltransf"/>
</dbReference>
<evidence type="ECO:0000256" key="3">
    <source>
        <dbReference type="ARBA" id="ARBA00022679"/>
    </source>
</evidence>
<dbReference type="EMBL" id="JGZT01000004">
    <property type="protein sequence ID" value="KFJ04013.1"/>
    <property type="molecule type" value="Genomic_DNA"/>
</dbReference>
<dbReference type="PANTHER" id="PTHR43420:SF12">
    <property type="entry name" value="N-ACETYLTRANSFERASE DOMAIN-CONTAINING PROTEIN"/>
    <property type="match status" value="1"/>
</dbReference>
<dbReference type="AlphaFoldDB" id="A0A087E8B2"/>
<keyword evidence="2" id="KW-0963">Cytoplasm</keyword>
<keyword evidence="3 6" id="KW-0808">Transferase</keyword>
<comment type="caution">
    <text evidence="6">The sequence shown here is derived from an EMBL/GenBank/DDBJ whole genome shotgun (WGS) entry which is preliminary data.</text>
</comment>
<comment type="similarity">
    <text evidence="1">Belongs to the acetyltransferase family. RimI subfamily.</text>
</comment>
<dbReference type="Pfam" id="PF00583">
    <property type="entry name" value="Acetyltransf_1"/>
    <property type="match status" value="1"/>
</dbReference>
<dbReference type="NCBIfam" id="TIGR01575">
    <property type="entry name" value="rimI"/>
    <property type="match status" value="1"/>
</dbReference>
<dbReference type="SUPFAM" id="SSF55729">
    <property type="entry name" value="Acyl-CoA N-acyltransferases (Nat)"/>
    <property type="match status" value="1"/>
</dbReference>
<dbReference type="Proteomes" id="UP000029003">
    <property type="component" value="Unassembled WGS sequence"/>
</dbReference>
<evidence type="ECO:0000259" key="5">
    <source>
        <dbReference type="PROSITE" id="PS51186"/>
    </source>
</evidence>
<dbReference type="InterPro" id="IPR006464">
    <property type="entry name" value="AcTrfase_RimI/Ard1"/>
</dbReference>
<gene>
    <name evidence="6" type="ORF">THER5_1841</name>
</gene>
<dbReference type="InterPro" id="IPR016181">
    <property type="entry name" value="Acyl_CoA_acyltransferase"/>
</dbReference>
<feature type="domain" description="N-acetyltransferase" evidence="5">
    <location>
        <begin position="3"/>
        <end position="163"/>
    </location>
</feature>
<dbReference type="PROSITE" id="PS51186">
    <property type="entry name" value="GNAT"/>
    <property type="match status" value="1"/>
</dbReference>
<dbReference type="GO" id="GO:0008080">
    <property type="term" value="F:N-acetyltransferase activity"/>
    <property type="evidence" value="ECO:0007669"/>
    <property type="project" value="InterPro"/>
</dbReference>
<sequence>MIVDYTTLEREPLIATLAGLERDLFGRGSWTSTMIRQELDAPARTYLIDIVSDPDIDHSMAAQPGTLPIRGYAGYWYDGDDAEIMTIGVARPYQGQGIATRLLGGLIGRARTQGARRILLEVRVDNEPALALYRHQGFTTLGRRKHYYQPDNVDAYTMALDLTPHIAGFALPSDDATGGMRHDP</sequence>
<dbReference type="EC" id="2.3.1.128" evidence="6"/>
<dbReference type="Gene3D" id="3.40.630.30">
    <property type="match status" value="1"/>
</dbReference>
<reference evidence="6 7" key="1">
    <citation type="submission" date="2014-03" db="EMBL/GenBank/DDBJ databases">
        <title>Genomics of Bifidobacteria.</title>
        <authorList>
            <person name="Ventura M."/>
            <person name="Milani C."/>
            <person name="Lugli G.A."/>
        </authorList>
    </citation>
    <scope>NUCLEOTIDE SEQUENCE [LARGE SCALE GENOMIC DNA]</scope>
    <source>
        <strain evidence="6 7">LMG 21395</strain>
    </source>
</reference>
<name>A0A087E8B2_9BIFI</name>
<dbReference type="RefSeq" id="WP_029577089.1">
    <property type="nucleotide sequence ID" value="NZ_JGZT01000004.1"/>
</dbReference>
<protein>
    <submittedName>
        <fullName evidence="6">Ribosomal-protein-alanine N-acetyltransferase</fullName>
        <ecNumber evidence="6">2.3.1.128</ecNumber>
    </submittedName>
</protein>
<proteinExistence type="inferred from homology"/>
<dbReference type="PANTHER" id="PTHR43420">
    <property type="entry name" value="ACETYLTRANSFERASE"/>
    <property type="match status" value="1"/>
</dbReference>
<dbReference type="OrthoDB" id="529907at2"/>
<accession>A0A087E8B2</accession>